<comment type="caution">
    <text evidence="2">The sequence shown here is derived from an EMBL/GenBank/DDBJ whole genome shotgun (WGS) entry which is preliminary data.</text>
</comment>
<dbReference type="AlphaFoldDB" id="A0A8X6XDP9"/>
<organism evidence="2 3">
    <name type="scientific">Trichonephila inaurata madagascariensis</name>
    <dbReference type="NCBI Taxonomy" id="2747483"/>
    <lineage>
        <taxon>Eukaryota</taxon>
        <taxon>Metazoa</taxon>
        <taxon>Ecdysozoa</taxon>
        <taxon>Arthropoda</taxon>
        <taxon>Chelicerata</taxon>
        <taxon>Arachnida</taxon>
        <taxon>Araneae</taxon>
        <taxon>Araneomorphae</taxon>
        <taxon>Entelegynae</taxon>
        <taxon>Araneoidea</taxon>
        <taxon>Nephilidae</taxon>
        <taxon>Trichonephila</taxon>
        <taxon>Trichonephila inaurata</taxon>
    </lineage>
</organism>
<protein>
    <submittedName>
        <fullName evidence="2">Uncharacterized protein</fullName>
    </submittedName>
</protein>
<dbReference type="Proteomes" id="UP000886998">
    <property type="component" value="Unassembled WGS sequence"/>
</dbReference>
<reference evidence="2" key="1">
    <citation type="submission" date="2020-08" db="EMBL/GenBank/DDBJ databases">
        <title>Multicomponent nature underlies the extraordinary mechanical properties of spider dragline silk.</title>
        <authorList>
            <person name="Kono N."/>
            <person name="Nakamura H."/>
            <person name="Mori M."/>
            <person name="Yoshida Y."/>
            <person name="Ohtoshi R."/>
            <person name="Malay A.D."/>
            <person name="Moran D.A.P."/>
            <person name="Tomita M."/>
            <person name="Numata K."/>
            <person name="Arakawa K."/>
        </authorList>
    </citation>
    <scope>NUCLEOTIDE SEQUENCE</scope>
</reference>
<proteinExistence type="predicted"/>
<dbReference type="EMBL" id="BMAV01008129">
    <property type="protein sequence ID" value="GFY51493.1"/>
    <property type="molecule type" value="Genomic_DNA"/>
</dbReference>
<feature type="region of interest" description="Disordered" evidence="1">
    <location>
        <begin position="1"/>
        <end position="79"/>
    </location>
</feature>
<keyword evidence="3" id="KW-1185">Reference proteome</keyword>
<name>A0A8X6XDP9_9ARAC</name>
<gene>
    <name evidence="2" type="ORF">TNIN_426551</name>
</gene>
<feature type="compositionally biased region" description="Acidic residues" evidence="1">
    <location>
        <begin position="12"/>
        <end position="32"/>
    </location>
</feature>
<evidence type="ECO:0000313" key="2">
    <source>
        <dbReference type="EMBL" id="GFY51493.1"/>
    </source>
</evidence>
<evidence type="ECO:0000256" key="1">
    <source>
        <dbReference type="SAM" id="MobiDB-lite"/>
    </source>
</evidence>
<accession>A0A8X6XDP9</accession>
<evidence type="ECO:0000313" key="3">
    <source>
        <dbReference type="Proteomes" id="UP000886998"/>
    </source>
</evidence>
<sequence length="79" mass="9128">MNRDDSDLSSLSEEDDYQGDNGSEMDDDDEDQDVMHWIGEVKKSLSRRDDQGSLRETRPTNRRPSFPAEFGNKTSRVEM</sequence>
<feature type="compositionally biased region" description="Basic and acidic residues" evidence="1">
    <location>
        <begin position="39"/>
        <end position="59"/>
    </location>
</feature>